<proteinExistence type="inferred from homology"/>
<feature type="binding site" evidence="2">
    <location>
        <position position="52"/>
    </location>
    <ligand>
        <name>Mg(2+)</name>
        <dbReference type="ChEBI" id="CHEBI:18420"/>
        <label>1</label>
    </ligand>
</feature>
<dbReference type="EC" id="5.4.2.8" evidence="3"/>
<protein>
    <recommendedName>
        <fullName evidence="3">Phosphomannomutase</fullName>
        <ecNumber evidence="3">5.4.2.8</ecNumber>
    </recommendedName>
</protein>
<dbReference type="Pfam" id="PF03332">
    <property type="entry name" value="PMM"/>
    <property type="match status" value="1"/>
</dbReference>
<reference evidence="5" key="1">
    <citation type="journal article" date="2020" name="Curr. Biol.">
        <title>Chromatin organization in early land plants reveals an ancestral association between H3K27me3, transposons, and constitutive heterochromatin.</title>
        <authorList>
            <person name="Montgomery S.A."/>
            <person name="Tanizawa Y."/>
            <person name="Galik B."/>
            <person name="Wang N."/>
            <person name="Ito T."/>
            <person name="Mochizuki T."/>
            <person name="Akimcheva S."/>
            <person name="Bowman J.L."/>
            <person name="Cognat V."/>
            <person name="Marechal-Drouard L."/>
            <person name="Ekker H."/>
            <person name="Hong S.F."/>
            <person name="Kohchi T."/>
            <person name="Lin S.S."/>
            <person name="Liu L.D."/>
            <person name="Nakamura Y."/>
            <person name="Valeeva L.R."/>
            <person name="Shakirov E.V."/>
            <person name="Shippen D.E."/>
            <person name="Wei W.L."/>
            <person name="Yagura M."/>
            <person name="Yamaoka S."/>
            <person name="Yamato K.T."/>
            <person name="Liu C."/>
            <person name="Berger F."/>
        </authorList>
    </citation>
    <scope>NUCLEOTIDE SEQUENCE [LARGE SCALE GENOMIC DNA]</scope>
    <source>
        <strain evidence="5">Tak-1</strain>
    </source>
</reference>
<comment type="pathway">
    <text evidence="3">Nucleotide-sugar biosynthesis; GDP-alpha-D-mannose biosynthesis; alpha-D-mannose 1-phosphate from D-fructose 6-phosphate: step 2/2.</text>
</comment>
<keyword evidence="3" id="KW-0413">Isomerase</keyword>
<evidence type="ECO:0000256" key="1">
    <source>
        <dbReference type="PIRSR" id="PIRSR605002-2"/>
    </source>
</evidence>
<evidence type="ECO:0000256" key="2">
    <source>
        <dbReference type="PIRSR" id="PIRSR605002-3"/>
    </source>
</evidence>
<comment type="similarity">
    <text evidence="3">Belongs to the eukaryotic PMM family.</text>
</comment>
<gene>
    <name evidence="4" type="ORF">Mp_3g15500</name>
</gene>
<dbReference type="Gene3D" id="3.40.50.1000">
    <property type="entry name" value="HAD superfamily/HAD-like"/>
    <property type="match status" value="1"/>
</dbReference>
<dbReference type="SUPFAM" id="SSF56784">
    <property type="entry name" value="HAD-like"/>
    <property type="match status" value="1"/>
</dbReference>
<keyword evidence="2" id="KW-0479">Metal-binding</keyword>
<organism evidence="4 5">
    <name type="scientific">Marchantia polymorpha subsp. ruderalis</name>
    <dbReference type="NCBI Taxonomy" id="1480154"/>
    <lineage>
        <taxon>Eukaryota</taxon>
        <taxon>Viridiplantae</taxon>
        <taxon>Streptophyta</taxon>
        <taxon>Embryophyta</taxon>
        <taxon>Marchantiophyta</taxon>
        <taxon>Marchantiopsida</taxon>
        <taxon>Marchantiidae</taxon>
        <taxon>Marchantiales</taxon>
        <taxon>Marchantiaceae</taxon>
        <taxon>Marchantia</taxon>
    </lineage>
</organism>
<dbReference type="GO" id="GO:0004615">
    <property type="term" value="F:phosphomannomutase activity"/>
    <property type="evidence" value="ECO:0007669"/>
    <property type="project" value="UniProtKB-EC"/>
</dbReference>
<dbReference type="InterPro" id="IPR005002">
    <property type="entry name" value="PMM"/>
</dbReference>
<comment type="function">
    <text evidence="3">Catalyzes the interconversion of mannose-6-phosphate to mannose-1-phosphate, the precursor for the synthesis of GDP-mannose. GDP-mannose is an essential sugar nucleotide for the synthesis of D-mannose-containing cell wall polysaccharides (galactomannans and glucomannans), glycolipids, glycoproteins and the antioxidant L-ascorbate.</text>
</comment>
<dbReference type="AlphaFoldDB" id="A0AAF6B144"/>
<dbReference type="GO" id="GO:0009298">
    <property type="term" value="P:GDP-mannose biosynthetic process"/>
    <property type="evidence" value="ECO:0007669"/>
    <property type="project" value="InterPro"/>
</dbReference>
<comment type="catalytic activity">
    <reaction evidence="3">
        <text>alpha-D-mannose 1-phosphate = D-mannose 6-phosphate</text>
        <dbReference type="Rhea" id="RHEA:11140"/>
        <dbReference type="ChEBI" id="CHEBI:58409"/>
        <dbReference type="ChEBI" id="CHEBI:58735"/>
        <dbReference type="EC" id="5.4.2.8"/>
    </reaction>
</comment>
<evidence type="ECO:0000313" key="5">
    <source>
        <dbReference type="Proteomes" id="UP001162541"/>
    </source>
</evidence>
<accession>A0AAF6B144</accession>
<dbReference type="GO" id="GO:0006013">
    <property type="term" value="P:mannose metabolic process"/>
    <property type="evidence" value="ECO:0007669"/>
    <property type="project" value="TreeGrafter"/>
</dbReference>
<comment type="cofactor">
    <cofactor evidence="2">
        <name>Mg(2+)</name>
        <dbReference type="ChEBI" id="CHEBI:18420"/>
    </cofactor>
</comment>
<feature type="binding site" evidence="1">
    <location>
        <position position="25"/>
    </location>
    <ligand>
        <name>alpha-D-mannose 1-phosphate</name>
        <dbReference type="ChEBI" id="CHEBI:58409"/>
    </ligand>
</feature>
<dbReference type="InterPro" id="IPR023214">
    <property type="entry name" value="HAD_sf"/>
</dbReference>
<keyword evidence="2" id="KW-0460">Magnesium</keyword>
<dbReference type="EMBL" id="AP019868">
    <property type="protein sequence ID" value="BBN05728.1"/>
    <property type="molecule type" value="Genomic_DNA"/>
</dbReference>
<comment type="subcellular location">
    <subcellularLocation>
        <location evidence="3">Cytoplasm</location>
    </subcellularLocation>
</comment>
<evidence type="ECO:0000313" key="4">
    <source>
        <dbReference type="EMBL" id="BBN05728.1"/>
    </source>
</evidence>
<dbReference type="InterPro" id="IPR036412">
    <property type="entry name" value="HAD-like_sf"/>
</dbReference>
<dbReference type="Proteomes" id="UP001162541">
    <property type="component" value="Chromosome 3"/>
</dbReference>
<dbReference type="PANTHER" id="PTHR10466:SF0">
    <property type="entry name" value="PHOSPHOMANNOMUTASE"/>
    <property type="match status" value="1"/>
</dbReference>
<comment type="subunit">
    <text evidence="3">Homodimer.</text>
</comment>
<dbReference type="GO" id="GO:0046872">
    <property type="term" value="F:metal ion binding"/>
    <property type="evidence" value="ECO:0007669"/>
    <property type="project" value="UniProtKB-KW"/>
</dbReference>
<dbReference type="GO" id="GO:0006487">
    <property type="term" value="P:protein N-linked glycosylation"/>
    <property type="evidence" value="ECO:0007669"/>
    <property type="project" value="TreeGrafter"/>
</dbReference>
<dbReference type="GO" id="GO:0005829">
    <property type="term" value="C:cytosol"/>
    <property type="evidence" value="ECO:0007669"/>
    <property type="project" value="TreeGrafter"/>
</dbReference>
<name>A0AAF6B144_MARPO</name>
<keyword evidence="3" id="KW-0963">Cytoplasm</keyword>
<feature type="binding site" evidence="1">
    <location>
        <position position="23"/>
    </location>
    <ligand>
        <name>alpha-D-mannose 1-phosphate</name>
        <dbReference type="ChEBI" id="CHEBI:58409"/>
    </ligand>
</feature>
<sequence length="61" mass="7373">MVEVWREKFAHLNLTYSIGGQISFDFFPQGWDKTFCLQFVEKEFSEFHFFGDKTYKLPELL</sequence>
<evidence type="ECO:0000256" key="3">
    <source>
        <dbReference type="RuleBase" id="RU361118"/>
    </source>
</evidence>
<dbReference type="PANTHER" id="PTHR10466">
    <property type="entry name" value="PHOSPHOMANNOMUTASE"/>
    <property type="match status" value="1"/>
</dbReference>